<dbReference type="PANTHER" id="PTHR45964:SF5">
    <property type="entry name" value="WSCD FAMILY MEMBER CG9164"/>
    <property type="match status" value="1"/>
</dbReference>
<keyword evidence="2" id="KW-0472">Membrane</keyword>
<dbReference type="GO" id="GO:0008146">
    <property type="term" value="F:sulfotransferase activity"/>
    <property type="evidence" value="ECO:0007669"/>
    <property type="project" value="InterPro"/>
</dbReference>
<dbReference type="InterPro" id="IPR051589">
    <property type="entry name" value="Sialate-O-sulfotransferase"/>
</dbReference>
<dbReference type="AlphaFoldDB" id="A0A9P0ABP8"/>
<dbReference type="Pfam" id="PF00685">
    <property type="entry name" value="Sulfotransfer_1"/>
    <property type="match status" value="1"/>
</dbReference>
<dbReference type="KEGG" id="btab:109034345"/>
<feature type="transmembrane region" description="Helical" evidence="2">
    <location>
        <begin position="6"/>
        <end position="30"/>
    </location>
</feature>
<evidence type="ECO:0000313" key="5">
    <source>
        <dbReference type="Proteomes" id="UP001152759"/>
    </source>
</evidence>
<feature type="domain" description="Sulfotransferase" evidence="3">
    <location>
        <begin position="139"/>
        <end position="246"/>
    </location>
</feature>
<dbReference type="InterPro" id="IPR000863">
    <property type="entry name" value="Sulfotransferase_dom"/>
</dbReference>
<dbReference type="Proteomes" id="UP001152759">
    <property type="component" value="Chromosome 4"/>
</dbReference>
<organism evidence="4 5">
    <name type="scientific">Bemisia tabaci</name>
    <name type="common">Sweetpotato whitefly</name>
    <name type="synonym">Aleurodes tabaci</name>
    <dbReference type="NCBI Taxonomy" id="7038"/>
    <lineage>
        <taxon>Eukaryota</taxon>
        <taxon>Metazoa</taxon>
        <taxon>Ecdysozoa</taxon>
        <taxon>Arthropoda</taxon>
        <taxon>Hexapoda</taxon>
        <taxon>Insecta</taxon>
        <taxon>Pterygota</taxon>
        <taxon>Neoptera</taxon>
        <taxon>Paraneoptera</taxon>
        <taxon>Hemiptera</taxon>
        <taxon>Sternorrhyncha</taxon>
        <taxon>Aleyrodoidea</taxon>
        <taxon>Aleyrodidae</taxon>
        <taxon>Aleyrodinae</taxon>
        <taxon>Bemisia</taxon>
    </lineage>
</organism>
<gene>
    <name evidence="4" type="ORF">BEMITA_LOCUS7249</name>
</gene>
<keyword evidence="2" id="KW-0812">Transmembrane</keyword>
<comment type="similarity">
    <text evidence="1">Belongs to the WSCD family.</text>
</comment>
<name>A0A9P0ABP8_BEMTA</name>
<proteinExistence type="inferred from homology"/>
<dbReference type="Gene3D" id="3.40.50.300">
    <property type="entry name" value="P-loop containing nucleotide triphosphate hydrolases"/>
    <property type="match status" value="1"/>
</dbReference>
<evidence type="ECO:0000256" key="2">
    <source>
        <dbReference type="SAM" id="Phobius"/>
    </source>
</evidence>
<dbReference type="EMBL" id="OU963865">
    <property type="protein sequence ID" value="CAH0388331.1"/>
    <property type="molecule type" value="Genomic_DNA"/>
</dbReference>
<dbReference type="PANTHER" id="PTHR45964">
    <property type="entry name" value="WSCD FAMILY MEMBER CG9164"/>
    <property type="match status" value="1"/>
</dbReference>
<accession>A0A9P0ABP8</accession>
<keyword evidence="2" id="KW-1133">Transmembrane helix</keyword>
<protein>
    <recommendedName>
        <fullName evidence="3">Sulfotransferase domain-containing protein</fullName>
    </recommendedName>
</protein>
<evidence type="ECO:0000256" key="1">
    <source>
        <dbReference type="ARBA" id="ARBA00010236"/>
    </source>
</evidence>
<reference evidence="4" key="1">
    <citation type="submission" date="2021-12" db="EMBL/GenBank/DDBJ databases">
        <authorList>
            <person name="King R."/>
        </authorList>
    </citation>
    <scope>NUCLEOTIDE SEQUENCE</scope>
</reference>
<evidence type="ECO:0000259" key="3">
    <source>
        <dbReference type="Pfam" id="PF00685"/>
    </source>
</evidence>
<evidence type="ECO:0000313" key="4">
    <source>
        <dbReference type="EMBL" id="CAH0388331.1"/>
    </source>
</evidence>
<sequence>MYRGRVWAICFLLTIYLVGILLISSITLHAQNKPEKKRKHGSRPMELNTVLSSKKFPLRWCQKLHYALNPEARPLIALVSFPGSGNTWLRYLLQQATGILTGSVYADYGLMRYGFPAESVRNRSVCVVKTHEWGEEARRPFDRAVLLVRSPAAAILAEFNRQSAGHVGYASPDKYKGKKAQYWEQFVRNKLTYWTKLNLDWLDNFPGPMHIVLYEDLVANVSSTLRSLLDFIEIPISEGQMKCVLERKEGIYRRKQRKQPLDPFTEDMKYWISAEEATVCDKIRRFNREIQII</sequence>
<dbReference type="SUPFAM" id="SSF52540">
    <property type="entry name" value="P-loop containing nucleoside triphosphate hydrolases"/>
    <property type="match status" value="1"/>
</dbReference>
<dbReference type="InterPro" id="IPR027417">
    <property type="entry name" value="P-loop_NTPase"/>
</dbReference>
<keyword evidence="5" id="KW-1185">Reference proteome</keyword>